<accession>A0A116M8K7</accession>
<protein>
    <submittedName>
        <fullName evidence="1">Transposase IS116/IS110/IS902 family protein</fullName>
    </submittedName>
</protein>
<proteinExistence type="predicted"/>
<sequence length="43" mass="4896">MDILYQSCADIDVHQANIVVYILHGPLISIRPKRKIAIFDTIT</sequence>
<reference evidence="1 2" key="1">
    <citation type="submission" date="2016-02" db="EMBL/GenBank/DDBJ databases">
        <authorList>
            <consortium name="Pathogen Informatics"/>
        </authorList>
    </citation>
    <scope>NUCLEOTIDE SEQUENCE [LARGE SCALE GENOMIC DNA]</scope>
    <source>
        <strain evidence="1 2">LSS64</strain>
    </source>
</reference>
<dbReference type="AlphaFoldDB" id="A0A116M8K7"/>
<name>A0A116M8K7_STRSU</name>
<evidence type="ECO:0000313" key="1">
    <source>
        <dbReference type="EMBL" id="CYV34071.1"/>
    </source>
</evidence>
<gene>
    <name evidence="1" type="ORF">ERS132426_01206</name>
</gene>
<dbReference type="Proteomes" id="UP000074850">
    <property type="component" value="Unassembled WGS sequence"/>
</dbReference>
<evidence type="ECO:0000313" key="2">
    <source>
        <dbReference type="Proteomes" id="UP000074850"/>
    </source>
</evidence>
<dbReference type="EMBL" id="FIHM01000023">
    <property type="protein sequence ID" value="CYV34071.1"/>
    <property type="molecule type" value="Genomic_DNA"/>
</dbReference>
<organism evidence="1 2">
    <name type="scientific">Streptococcus suis</name>
    <dbReference type="NCBI Taxonomy" id="1307"/>
    <lineage>
        <taxon>Bacteria</taxon>
        <taxon>Bacillati</taxon>
        <taxon>Bacillota</taxon>
        <taxon>Bacilli</taxon>
        <taxon>Lactobacillales</taxon>
        <taxon>Streptococcaceae</taxon>
        <taxon>Streptococcus</taxon>
    </lineage>
</organism>